<reference evidence="2 3" key="1">
    <citation type="submission" date="2017-11" db="EMBL/GenBank/DDBJ databases">
        <title>Evolution of Phototrophy in the Chloroflexi Phylum Driven by Horizontal Gene Transfer.</title>
        <authorList>
            <person name="Ward L.M."/>
            <person name="Hemp J."/>
            <person name="Shih P.M."/>
            <person name="Mcglynn S.E."/>
            <person name="Fischer W."/>
        </authorList>
    </citation>
    <scope>NUCLEOTIDE SEQUENCE [LARGE SCALE GENOMIC DNA]</scope>
    <source>
        <strain evidence="2">JP3_7</strain>
    </source>
</reference>
<dbReference type="PANTHER" id="PTHR36443:SF1">
    <property type="entry name" value="BSR5223 PROTEIN"/>
    <property type="match status" value="1"/>
</dbReference>
<keyword evidence="1" id="KW-0472">Membrane</keyword>
<name>A0A2M8QEF4_9CHLR</name>
<comment type="caution">
    <text evidence="2">The sequence shown here is derived from an EMBL/GenBank/DDBJ whole genome shotgun (WGS) entry which is preliminary data.</text>
</comment>
<evidence type="ECO:0000313" key="2">
    <source>
        <dbReference type="EMBL" id="PJF48180.1"/>
    </source>
</evidence>
<dbReference type="AlphaFoldDB" id="A0A2M8QEF4"/>
<dbReference type="EMBL" id="PGTN01000022">
    <property type="protein sequence ID" value="PJF48180.1"/>
    <property type="molecule type" value="Genomic_DNA"/>
</dbReference>
<organism evidence="2 3">
    <name type="scientific">Candidatus Thermofonsia Clade 3 bacterium</name>
    <dbReference type="NCBI Taxonomy" id="2364212"/>
    <lineage>
        <taxon>Bacteria</taxon>
        <taxon>Bacillati</taxon>
        <taxon>Chloroflexota</taxon>
        <taxon>Candidatus Thermofontia</taxon>
        <taxon>Candidatus Thermofonsia Clade 3</taxon>
    </lineage>
</organism>
<dbReference type="PANTHER" id="PTHR36443">
    <property type="entry name" value="BSR5223 PROTEIN"/>
    <property type="match status" value="1"/>
</dbReference>
<dbReference type="InterPro" id="IPR021320">
    <property type="entry name" value="DUF2905"/>
</dbReference>
<feature type="transmembrane region" description="Helical" evidence="1">
    <location>
        <begin position="7"/>
        <end position="31"/>
    </location>
</feature>
<feature type="transmembrane region" description="Helical" evidence="1">
    <location>
        <begin position="51"/>
        <end position="73"/>
    </location>
</feature>
<evidence type="ECO:0000313" key="3">
    <source>
        <dbReference type="Proteomes" id="UP000230790"/>
    </source>
</evidence>
<protein>
    <submittedName>
        <fullName evidence="2">DUF2905 domain-containing protein</fullName>
    </submittedName>
</protein>
<dbReference type="Proteomes" id="UP000230790">
    <property type="component" value="Unassembled WGS sequence"/>
</dbReference>
<keyword evidence="1" id="KW-0812">Transmembrane</keyword>
<keyword evidence="1" id="KW-1133">Transmembrane helix</keyword>
<evidence type="ECO:0000256" key="1">
    <source>
        <dbReference type="SAM" id="Phobius"/>
    </source>
</evidence>
<gene>
    <name evidence="2" type="ORF">CUN48_04850</name>
</gene>
<sequence>MPELHPLARLLIFGGVGLIVLGLLVQLATSLLPGIGRLPGDIVIERDNFKLYIPLGTMIVLSITLSILLNLIARLFNGGGR</sequence>
<dbReference type="Pfam" id="PF11146">
    <property type="entry name" value="DUF2905"/>
    <property type="match status" value="1"/>
</dbReference>
<proteinExistence type="predicted"/>
<accession>A0A2M8QEF4</accession>